<name>A0A3N4IJP0_ASCIM</name>
<organism evidence="2 3">
    <name type="scientific">Ascobolus immersus RN42</name>
    <dbReference type="NCBI Taxonomy" id="1160509"/>
    <lineage>
        <taxon>Eukaryota</taxon>
        <taxon>Fungi</taxon>
        <taxon>Dikarya</taxon>
        <taxon>Ascomycota</taxon>
        <taxon>Pezizomycotina</taxon>
        <taxon>Pezizomycetes</taxon>
        <taxon>Pezizales</taxon>
        <taxon>Ascobolaceae</taxon>
        <taxon>Ascobolus</taxon>
    </lineage>
</organism>
<protein>
    <submittedName>
        <fullName evidence="2">Uncharacterized protein</fullName>
    </submittedName>
</protein>
<dbReference type="EMBL" id="ML119652">
    <property type="protein sequence ID" value="RPA85856.1"/>
    <property type="molecule type" value="Genomic_DNA"/>
</dbReference>
<gene>
    <name evidence="2" type="ORF">BJ508DRAFT_168619</name>
</gene>
<dbReference type="Proteomes" id="UP000275078">
    <property type="component" value="Unassembled WGS sequence"/>
</dbReference>
<accession>A0A3N4IJP0</accession>
<evidence type="ECO:0000313" key="2">
    <source>
        <dbReference type="EMBL" id="RPA85856.1"/>
    </source>
</evidence>
<keyword evidence="3" id="KW-1185">Reference proteome</keyword>
<proteinExistence type="predicted"/>
<sequence>MSWDCEKANSKEMLTWRRESGILTGRGRRIRGYLSDNLQRCVSQVVGLGCCCGHEWTLTFRRLCFVCSDHMTKFPLTVSQQLHTTFTHHSTSSPRSPSAESPASLSRRPLRIPGSDIRWFRYTQVCTLPAWPYWPVPVHIDVFYDWIYRTMVETYQFTLQSSHPQGTIKTSNPNSFHN</sequence>
<evidence type="ECO:0000313" key="3">
    <source>
        <dbReference type="Proteomes" id="UP000275078"/>
    </source>
</evidence>
<dbReference type="AlphaFoldDB" id="A0A3N4IJP0"/>
<evidence type="ECO:0000256" key="1">
    <source>
        <dbReference type="SAM" id="MobiDB-lite"/>
    </source>
</evidence>
<feature type="region of interest" description="Disordered" evidence="1">
    <location>
        <begin position="87"/>
        <end position="107"/>
    </location>
</feature>
<reference evidence="2 3" key="1">
    <citation type="journal article" date="2018" name="Nat. Ecol. Evol.">
        <title>Pezizomycetes genomes reveal the molecular basis of ectomycorrhizal truffle lifestyle.</title>
        <authorList>
            <person name="Murat C."/>
            <person name="Payen T."/>
            <person name="Noel B."/>
            <person name="Kuo A."/>
            <person name="Morin E."/>
            <person name="Chen J."/>
            <person name="Kohler A."/>
            <person name="Krizsan K."/>
            <person name="Balestrini R."/>
            <person name="Da Silva C."/>
            <person name="Montanini B."/>
            <person name="Hainaut M."/>
            <person name="Levati E."/>
            <person name="Barry K.W."/>
            <person name="Belfiori B."/>
            <person name="Cichocki N."/>
            <person name="Clum A."/>
            <person name="Dockter R.B."/>
            <person name="Fauchery L."/>
            <person name="Guy J."/>
            <person name="Iotti M."/>
            <person name="Le Tacon F."/>
            <person name="Lindquist E.A."/>
            <person name="Lipzen A."/>
            <person name="Malagnac F."/>
            <person name="Mello A."/>
            <person name="Molinier V."/>
            <person name="Miyauchi S."/>
            <person name="Poulain J."/>
            <person name="Riccioni C."/>
            <person name="Rubini A."/>
            <person name="Sitrit Y."/>
            <person name="Splivallo R."/>
            <person name="Traeger S."/>
            <person name="Wang M."/>
            <person name="Zifcakova L."/>
            <person name="Wipf D."/>
            <person name="Zambonelli A."/>
            <person name="Paolocci F."/>
            <person name="Nowrousian M."/>
            <person name="Ottonello S."/>
            <person name="Baldrian P."/>
            <person name="Spatafora J.W."/>
            <person name="Henrissat B."/>
            <person name="Nagy L.G."/>
            <person name="Aury J.M."/>
            <person name="Wincker P."/>
            <person name="Grigoriev I.V."/>
            <person name="Bonfante P."/>
            <person name="Martin F.M."/>
        </authorList>
    </citation>
    <scope>NUCLEOTIDE SEQUENCE [LARGE SCALE GENOMIC DNA]</scope>
    <source>
        <strain evidence="2 3">RN42</strain>
    </source>
</reference>